<reference evidence="1" key="1">
    <citation type="submission" date="2023-07" db="EMBL/GenBank/DDBJ databases">
        <title>Gilvimarinus algae sp. nov., isolated from the surface of Kelp.</title>
        <authorList>
            <person name="Sun Y.Y."/>
            <person name="Gong Y."/>
            <person name="Du Z.J."/>
        </authorList>
    </citation>
    <scope>NUCLEOTIDE SEQUENCE</scope>
    <source>
        <strain evidence="1">SDUM040014</strain>
    </source>
</reference>
<organism evidence="1 2">
    <name type="scientific">Gilvimarinus algae</name>
    <dbReference type="NCBI Taxonomy" id="3058037"/>
    <lineage>
        <taxon>Bacteria</taxon>
        <taxon>Pseudomonadati</taxon>
        <taxon>Pseudomonadota</taxon>
        <taxon>Gammaproteobacteria</taxon>
        <taxon>Cellvibrionales</taxon>
        <taxon>Cellvibrionaceae</taxon>
        <taxon>Gilvimarinus</taxon>
    </lineage>
</organism>
<comment type="caution">
    <text evidence="1">The sequence shown here is derived from an EMBL/GenBank/DDBJ whole genome shotgun (WGS) entry which is preliminary data.</text>
</comment>
<dbReference type="Proteomes" id="UP001168380">
    <property type="component" value="Unassembled WGS sequence"/>
</dbReference>
<evidence type="ECO:0000313" key="2">
    <source>
        <dbReference type="Proteomes" id="UP001168380"/>
    </source>
</evidence>
<protein>
    <submittedName>
        <fullName evidence="1">Zeta toxin family protein</fullName>
    </submittedName>
</protein>
<dbReference type="RefSeq" id="WP_302712072.1">
    <property type="nucleotide sequence ID" value="NZ_JAULRT010000047.1"/>
</dbReference>
<dbReference type="Pfam" id="PF13671">
    <property type="entry name" value="AAA_33"/>
    <property type="match status" value="1"/>
</dbReference>
<proteinExistence type="predicted"/>
<dbReference type="Gene3D" id="3.40.50.300">
    <property type="entry name" value="P-loop containing nucleotide triphosphate hydrolases"/>
    <property type="match status" value="1"/>
</dbReference>
<dbReference type="PANTHER" id="PTHR39206:SF1">
    <property type="entry name" value="SLL8004 PROTEIN"/>
    <property type="match status" value="1"/>
</dbReference>
<name>A0ABT8TCV2_9GAMM</name>
<keyword evidence="2" id="KW-1185">Reference proteome</keyword>
<dbReference type="PANTHER" id="PTHR39206">
    <property type="entry name" value="SLL8004 PROTEIN"/>
    <property type="match status" value="1"/>
</dbReference>
<dbReference type="InterPro" id="IPR027417">
    <property type="entry name" value="P-loop_NTPase"/>
</dbReference>
<dbReference type="EMBL" id="JAULRT010000047">
    <property type="protein sequence ID" value="MDO3381920.1"/>
    <property type="molecule type" value="Genomic_DNA"/>
</dbReference>
<gene>
    <name evidence="1" type="ORF">QWI16_07000</name>
</gene>
<dbReference type="SUPFAM" id="SSF52540">
    <property type="entry name" value="P-loop containing nucleoside triphosphate hydrolases"/>
    <property type="match status" value="1"/>
</dbReference>
<sequence>MEGAPLMIALAGPNGAGKTSYYYNELHLDLPELPFLNADIIQRFELQKEDMQASYEAAQIAAIRRQECIAKGTSFIWESTFSHPSKPEVVAAAKKAGFRTRLIHIGVSSPAICISRVALRVEEGGHNVPEHKVIERYHRNGPLIRQALELCDEAMVFDNSVDFEEPSLCLRWQDGRYHSVQPIPPDWIRETYPTHTESA</sequence>
<accession>A0ABT8TCV2</accession>
<evidence type="ECO:0000313" key="1">
    <source>
        <dbReference type="EMBL" id="MDO3381920.1"/>
    </source>
</evidence>